<comment type="caution">
    <text evidence="1">The sequence shown here is derived from an EMBL/GenBank/DDBJ whole genome shotgun (WGS) entry which is preliminary data.</text>
</comment>
<name>A0A0D7EDH3_RHOPL</name>
<protein>
    <submittedName>
        <fullName evidence="1">Uncharacterized protein</fullName>
    </submittedName>
</protein>
<proteinExistence type="predicted"/>
<organism evidence="1 2">
    <name type="scientific">Rhodopseudomonas palustris</name>
    <dbReference type="NCBI Taxonomy" id="1076"/>
    <lineage>
        <taxon>Bacteria</taxon>
        <taxon>Pseudomonadati</taxon>
        <taxon>Pseudomonadota</taxon>
        <taxon>Alphaproteobacteria</taxon>
        <taxon>Hyphomicrobiales</taxon>
        <taxon>Nitrobacteraceae</taxon>
        <taxon>Rhodopseudomonas</taxon>
    </lineage>
</organism>
<gene>
    <name evidence="1" type="ORF">OO17_22575</name>
</gene>
<accession>A0A0D7EDH3</accession>
<reference evidence="1 2" key="1">
    <citation type="submission" date="2014-11" db="EMBL/GenBank/DDBJ databases">
        <title>Genomics and ecophysiology of heterotrophic nitrogen fixing bacteria isolated from estuarine surface water.</title>
        <authorList>
            <person name="Bentzon-Tilia M."/>
            <person name="Severin I."/>
            <person name="Hansen L.H."/>
            <person name="Riemann L."/>
        </authorList>
    </citation>
    <scope>NUCLEOTIDE SEQUENCE [LARGE SCALE GENOMIC DNA]</scope>
    <source>
        <strain evidence="1 2">BAL398</strain>
    </source>
</reference>
<evidence type="ECO:0000313" key="2">
    <source>
        <dbReference type="Proteomes" id="UP000032515"/>
    </source>
</evidence>
<sequence>MRKKNLEIFEQAVKLAGSGKYESWKDIQKELVQKGYRKAPDLLGGDKIRSVLDFQCAHAQKKTGA</sequence>
<evidence type="ECO:0000313" key="1">
    <source>
        <dbReference type="EMBL" id="KIZ38768.1"/>
    </source>
</evidence>
<dbReference type="EMBL" id="JXXE01000492">
    <property type="protein sequence ID" value="KIZ38768.1"/>
    <property type="molecule type" value="Genomic_DNA"/>
</dbReference>
<dbReference type="OrthoDB" id="9976975at2"/>
<dbReference type="PATRIC" id="fig|1076.23.peg.5384"/>
<dbReference type="Proteomes" id="UP000032515">
    <property type="component" value="Unassembled WGS sequence"/>
</dbReference>
<dbReference type="RefSeq" id="WP_044415864.1">
    <property type="nucleotide sequence ID" value="NZ_JXXE01000492.1"/>
</dbReference>
<dbReference type="AlphaFoldDB" id="A0A0D7EDH3"/>